<protein>
    <submittedName>
        <fullName evidence="2">Uncharacterized protein</fullName>
    </submittedName>
</protein>
<organism evidence="2 3">
    <name type="scientific">Flavobacterium chungangense</name>
    <dbReference type="NCBI Taxonomy" id="554283"/>
    <lineage>
        <taxon>Bacteria</taxon>
        <taxon>Pseudomonadati</taxon>
        <taxon>Bacteroidota</taxon>
        <taxon>Flavobacteriia</taxon>
        <taxon>Flavobacteriales</taxon>
        <taxon>Flavobacteriaceae</taxon>
        <taxon>Flavobacterium</taxon>
    </lineage>
</organism>
<gene>
    <name evidence="2" type="ORF">FLACHUCJ7_03296</name>
</gene>
<dbReference type="Proteomes" id="UP000556700">
    <property type="component" value="Unassembled WGS sequence"/>
</dbReference>
<name>A0A6V6Z7A8_9FLAO</name>
<proteinExistence type="predicted"/>
<keyword evidence="3" id="KW-1185">Reference proteome</keyword>
<sequence>MKNYNKMTKVITILAIGLFSIGVSAQETKPAAKKEKPKKESCCKKTATEKKSCCAKK</sequence>
<evidence type="ECO:0000313" key="2">
    <source>
        <dbReference type="EMBL" id="CAD0007436.1"/>
    </source>
</evidence>
<comment type="caution">
    <text evidence="2">The sequence shown here is derived from an EMBL/GenBank/DDBJ whole genome shotgun (WGS) entry which is preliminary data.</text>
</comment>
<dbReference type="AlphaFoldDB" id="A0A6V6Z7A8"/>
<dbReference type="EMBL" id="CAIJDO010000194">
    <property type="protein sequence ID" value="CAD0007436.1"/>
    <property type="molecule type" value="Genomic_DNA"/>
</dbReference>
<feature type="signal peptide" evidence="1">
    <location>
        <begin position="1"/>
        <end position="25"/>
    </location>
</feature>
<keyword evidence="1" id="KW-0732">Signal</keyword>
<evidence type="ECO:0000313" key="3">
    <source>
        <dbReference type="Proteomes" id="UP000556700"/>
    </source>
</evidence>
<evidence type="ECO:0000256" key="1">
    <source>
        <dbReference type="SAM" id="SignalP"/>
    </source>
</evidence>
<feature type="chain" id="PRO_5027638989" evidence="1">
    <location>
        <begin position="26"/>
        <end position="57"/>
    </location>
</feature>
<reference evidence="2 3" key="1">
    <citation type="submission" date="2020-06" db="EMBL/GenBank/DDBJ databases">
        <authorList>
            <person name="Criscuolo A."/>
        </authorList>
    </citation>
    <scope>NUCLEOTIDE SEQUENCE [LARGE SCALE GENOMIC DNA]</scope>
    <source>
        <strain evidence="3">CIP 110025</strain>
    </source>
</reference>
<accession>A0A6V6Z7A8</accession>